<evidence type="ECO:0000256" key="1">
    <source>
        <dbReference type="ARBA" id="ARBA00022737"/>
    </source>
</evidence>
<keyword evidence="1" id="KW-0677">Repeat</keyword>
<keyword evidence="2" id="KW-0175">Coiled coil</keyword>
<proteinExistence type="predicted"/>
<dbReference type="PROSITE" id="PS50192">
    <property type="entry name" value="T_SNARE"/>
    <property type="match status" value="1"/>
</dbReference>
<dbReference type="PANTHER" id="PTHR19305:SF1">
    <property type="entry name" value="SYNAPTOSOMAL-ASSOCIATED PROTEIN 47"/>
    <property type="match status" value="1"/>
</dbReference>
<dbReference type="GO" id="GO:0019905">
    <property type="term" value="F:syntaxin binding"/>
    <property type="evidence" value="ECO:0007669"/>
    <property type="project" value="TreeGrafter"/>
</dbReference>
<feature type="compositionally biased region" description="Polar residues" evidence="3">
    <location>
        <begin position="83"/>
        <end position="95"/>
    </location>
</feature>
<dbReference type="GeneTree" id="ENSGT00950000185563"/>
<keyword evidence="6" id="KW-1185">Reference proteome</keyword>
<dbReference type="AlphaFoldDB" id="A0A8C0JXV9"/>
<evidence type="ECO:0000256" key="3">
    <source>
        <dbReference type="SAM" id="MobiDB-lite"/>
    </source>
</evidence>
<dbReference type="SUPFAM" id="SSF58038">
    <property type="entry name" value="SNARE fusion complex"/>
    <property type="match status" value="1"/>
</dbReference>
<evidence type="ECO:0000259" key="4">
    <source>
        <dbReference type="PROSITE" id="PS50192"/>
    </source>
</evidence>
<reference evidence="5" key="2">
    <citation type="submission" date="2025-09" db="UniProtKB">
        <authorList>
            <consortium name="Ensembl"/>
        </authorList>
    </citation>
    <scope>IDENTIFICATION</scope>
</reference>
<evidence type="ECO:0000313" key="5">
    <source>
        <dbReference type="Ensembl" id="ENSCAFP00020007320.1"/>
    </source>
</evidence>
<reference evidence="5" key="1">
    <citation type="submission" date="2025-08" db="UniProtKB">
        <authorList>
            <consortium name="Ensembl"/>
        </authorList>
    </citation>
    <scope>IDENTIFICATION</scope>
</reference>
<evidence type="ECO:0000256" key="2">
    <source>
        <dbReference type="ARBA" id="ARBA00023054"/>
    </source>
</evidence>
<accession>A0A8C0JXV9</accession>
<dbReference type="PANTHER" id="PTHR19305">
    <property type="entry name" value="SYNAPTOSOMAL ASSOCIATED PROTEIN"/>
    <property type="match status" value="1"/>
</dbReference>
<dbReference type="GO" id="GO:0016082">
    <property type="term" value="P:synaptic vesicle priming"/>
    <property type="evidence" value="ECO:0007669"/>
    <property type="project" value="TreeGrafter"/>
</dbReference>
<dbReference type="GO" id="GO:0005484">
    <property type="term" value="F:SNAP receptor activity"/>
    <property type="evidence" value="ECO:0007669"/>
    <property type="project" value="TreeGrafter"/>
</dbReference>
<feature type="region of interest" description="Disordered" evidence="3">
    <location>
        <begin position="75"/>
        <end position="102"/>
    </location>
</feature>
<dbReference type="InterPro" id="IPR000727">
    <property type="entry name" value="T_SNARE_dom"/>
</dbReference>
<organism evidence="5 6">
    <name type="scientific">Canis lupus dingo</name>
    <name type="common">dingo</name>
    <dbReference type="NCBI Taxonomy" id="286419"/>
    <lineage>
        <taxon>Eukaryota</taxon>
        <taxon>Metazoa</taxon>
        <taxon>Chordata</taxon>
        <taxon>Craniata</taxon>
        <taxon>Vertebrata</taxon>
        <taxon>Euteleostomi</taxon>
        <taxon>Mammalia</taxon>
        <taxon>Eutheria</taxon>
        <taxon>Laurasiatheria</taxon>
        <taxon>Carnivora</taxon>
        <taxon>Caniformia</taxon>
        <taxon>Canidae</taxon>
        <taxon>Canis</taxon>
    </lineage>
</organism>
<protein>
    <recommendedName>
        <fullName evidence="4">t-SNARE coiled-coil homology domain-containing protein</fullName>
    </recommendedName>
</protein>
<dbReference type="GO" id="GO:0031629">
    <property type="term" value="P:synaptic vesicle fusion to presynaptic active zone membrane"/>
    <property type="evidence" value="ECO:0007669"/>
    <property type="project" value="TreeGrafter"/>
</dbReference>
<dbReference type="FunFam" id="1.20.5.110:FF:000061">
    <property type="entry name" value="Synaptosome associated protein 47"/>
    <property type="match status" value="1"/>
</dbReference>
<dbReference type="GO" id="GO:0031201">
    <property type="term" value="C:SNARE complex"/>
    <property type="evidence" value="ECO:0007669"/>
    <property type="project" value="TreeGrafter"/>
</dbReference>
<dbReference type="Gene3D" id="1.20.5.110">
    <property type="match status" value="1"/>
</dbReference>
<dbReference type="Ensembl" id="ENSCAFT00020008471.1">
    <property type="protein sequence ID" value="ENSCAFP00020007320.1"/>
    <property type="gene ID" value="ENSCAFG00020005930.1"/>
</dbReference>
<feature type="domain" description="T-SNARE coiled-coil homology" evidence="4">
    <location>
        <begin position="104"/>
        <end position="157"/>
    </location>
</feature>
<dbReference type="GO" id="GO:0098793">
    <property type="term" value="C:presynapse"/>
    <property type="evidence" value="ECO:0007669"/>
    <property type="project" value="GOC"/>
</dbReference>
<dbReference type="GO" id="GO:0005886">
    <property type="term" value="C:plasma membrane"/>
    <property type="evidence" value="ECO:0007669"/>
    <property type="project" value="TreeGrafter"/>
</dbReference>
<evidence type="ECO:0000313" key="6">
    <source>
        <dbReference type="Proteomes" id="UP000694391"/>
    </source>
</evidence>
<name>A0A8C0JXV9_CANLU</name>
<sequence length="158" mass="17785">MFTRLMRLASDSGSWEPDIAYRLISAKMSEAIPILEVQFSKKMELLEDALMPRRPDRLPNREGLLSLAASGLMDRAMPHEPCSGSQEGPSLQLQRSEPLVSEGDAQELRQILRKLKSLALDTETELERQDDVLDGITAAIDRTTLTIDKHNQRTKKLT</sequence>
<dbReference type="Proteomes" id="UP000694391">
    <property type="component" value="Unplaced"/>
</dbReference>